<gene>
    <name evidence="1" type="ORF">L484_021073</name>
</gene>
<proteinExistence type="predicted"/>
<keyword evidence="2" id="KW-1185">Reference proteome</keyword>
<dbReference type="AlphaFoldDB" id="W9RPU2"/>
<sequence length="65" mass="6813">MSIGCYLFGVGVQRFSSPNEVFAATKYVVVGMSCMSPQENGILAAAVVVVVKIGEVIVTKVMSSL</sequence>
<accession>W9RPU2</accession>
<dbReference type="EMBL" id="KE344492">
    <property type="protein sequence ID" value="EXB63802.1"/>
    <property type="molecule type" value="Genomic_DNA"/>
</dbReference>
<name>W9RPU2_9ROSA</name>
<reference evidence="2" key="1">
    <citation type="submission" date="2013-01" db="EMBL/GenBank/DDBJ databases">
        <title>Draft Genome Sequence of a Mulberry Tree, Morus notabilis C.K. Schneid.</title>
        <authorList>
            <person name="He N."/>
            <person name="Zhao S."/>
        </authorList>
    </citation>
    <scope>NUCLEOTIDE SEQUENCE</scope>
</reference>
<protein>
    <submittedName>
        <fullName evidence="1">Uncharacterized protein</fullName>
    </submittedName>
</protein>
<organism evidence="1 2">
    <name type="scientific">Morus notabilis</name>
    <dbReference type="NCBI Taxonomy" id="981085"/>
    <lineage>
        <taxon>Eukaryota</taxon>
        <taxon>Viridiplantae</taxon>
        <taxon>Streptophyta</taxon>
        <taxon>Embryophyta</taxon>
        <taxon>Tracheophyta</taxon>
        <taxon>Spermatophyta</taxon>
        <taxon>Magnoliopsida</taxon>
        <taxon>eudicotyledons</taxon>
        <taxon>Gunneridae</taxon>
        <taxon>Pentapetalae</taxon>
        <taxon>rosids</taxon>
        <taxon>fabids</taxon>
        <taxon>Rosales</taxon>
        <taxon>Moraceae</taxon>
        <taxon>Moreae</taxon>
        <taxon>Morus</taxon>
    </lineage>
</organism>
<dbReference type="Proteomes" id="UP000030645">
    <property type="component" value="Unassembled WGS sequence"/>
</dbReference>
<evidence type="ECO:0000313" key="2">
    <source>
        <dbReference type="Proteomes" id="UP000030645"/>
    </source>
</evidence>
<evidence type="ECO:0000313" key="1">
    <source>
        <dbReference type="EMBL" id="EXB63802.1"/>
    </source>
</evidence>